<organism evidence="1">
    <name type="scientific">hydrothermal vent metagenome</name>
    <dbReference type="NCBI Taxonomy" id="652676"/>
    <lineage>
        <taxon>unclassified sequences</taxon>
        <taxon>metagenomes</taxon>
        <taxon>ecological metagenomes</taxon>
    </lineage>
</organism>
<name>A0A3B1AM76_9ZZZZ</name>
<accession>A0A3B1AM76</accession>
<dbReference type="AlphaFoldDB" id="A0A3B1AM76"/>
<gene>
    <name evidence="1" type="ORF">MNBD_GAMMA25-742</name>
</gene>
<sequence length="234" mass="26011">MTRHTLFLNTGHAIKNISIAGLLSLPMVLNAQTIDYQGRVDFNVHLQSATSDWRYDNETRRTRIGRAGFGWSETLSPRFSGGLLLGYLDLSQANNPIDNGQITTGYYAGLQLNGKIIDTKFLSLKLDLSFIYNSTQKIREDQRVNNVWTQTEANLIARVPLGKRIGIQLGANTYNISGEQRNSGDISSINDFSETTRSGYSAGIDVAVDRSGSIGFDVFAGNRDGGRIYFRRQF</sequence>
<reference evidence="1" key="1">
    <citation type="submission" date="2018-06" db="EMBL/GenBank/DDBJ databases">
        <authorList>
            <person name="Zhirakovskaya E."/>
        </authorList>
    </citation>
    <scope>NUCLEOTIDE SEQUENCE</scope>
</reference>
<evidence type="ECO:0008006" key="2">
    <source>
        <dbReference type="Google" id="ProtNLM"/>
    </source>
</evidence>
<proteinExistence type="predicted"/>
<protein>
    <recommendedName>
        <fullName evidence="2">Outer membrane protein beta-barrel domain-containing protein</fullName>
    </recommendedName>
</protein>
<evidence type="ECO:0000313" key="1">
    <source>
        <dbReference type="EMBL" id="VAX07026.1"/>
    </source>
</evidence>
<dbReference type="EMBL" id="UOFY01000012">
    <property type="protein sequence ID" value="VAX07026.1"/>
    <property type="molecule type" value="Genomic_DNA"/>
</dbReference>